<keyword evidence="1" id="KW-1133">Transmembrane helix</keyword>
<dbReference type="Proteomes" id="UP001596390">
    <property type="component" value="Unassembled WGS sequence"/>
</dbReference>
<dbReference type="RefSeq" id="WP_267665308.1">
    <property type="nucleotide sequence ID" value="NZ_JAODIX010000063.1"/>
</dbReference>
<reference evidence="2 3" key="1">
    <citation type="journal article" date="2019" name="Int. J. Syst. Evol. Microbiol.">
        <title>The Global Catalogue of Microorganisms (GCM) 10K type strain sequencing project: providing services to taxonomists for standard genome sequencing and annotation.</title>
        <authorList>
            <consortium name="The Broad Institute Genomics Platform"/>
            <consortium name="The Broad Institute Genome Sequencing Center for Infectious Disease"/>
            <person name="Wu L."/>
            <person name="Ma J."/>
        </authorList>
    </citation>
    <scope>NUCLEOTIDE SEQUENCE [LARGE SCALE GENOMIC DNA]</scope>
    <source>
        <strain evidence="2 3">Q85</strain>
    </source>
</reference>
<dbReference type="EMBL" id="JBHSZZ010000063">
    <property type="protein sequence ID" value="MFC7187845.1"/>
    <property type="molecule type" value="Genomic_DNA"/>
</dbReference>
<feature type="transmembrane region" description="Helical" evidence="1">
    <location>
        <begin position="14"/>
        <end position="31"/>
    </location>
</feature>
<gene>
    <name evidence="2" type="ORF">ACFQMK_13350</name>
</gene>
<evidence type="ECO:0000256" key="1">
    <source>
        <dbReference type="SAM" id="Phobius"/>
    </source>
</evidence>
<sequence>MSATGEESDDGNELLFAVVMIALSLLIFLAIRETEGSRSG</sequence>
<protein>
    <submittedName>
        <fullName evidence="2">Uncharacterized protein</fullName>
    </submittedName>
</protein>
<name>A0ABD5YN45_9EURY</name>
<keyword evidence="1" id="KW-0472">Membrane</keyword>
<evidence type="ECO:0000313" key="2">
    <source>
        <dbReference type="EMBL" id="MFC7187845.1"/>
    </source>
</evidence>
<dbReference type="AlphaFoldDB" id="A0ABD5YN45"/>
<organism evidence="2 3">
    <name type="scientific">Halorubrum yunnanense</name>
    <dbReference type="NCBI Taxonomy" id="1526162"/>
    <lineage>
        <taxon>Archaea</taxon>
        <taxon>Methanobacteriati</taxon>
        <taxon>Methanobacteriota</taxon>
        <taxon>Stenosarchaea group</taxon>
        <taxon>Halobacteria</taxon>
        <taxon>Halobacteriales</taxon>
        <taxon>Haloferacaceae</taxon>
        <taxon>Halorubrum</taxon>
    </lineage>
</organism>
<comment type="caution">
    <text evidence="2">The sequence shown here is derived from an EMBL/GenBank/DDBJ whole genome shotgun (WGS) entry which is preliminary data.</text>
</comment>
<keyword evidence="1" id="KW-0812">Transmembrane</keyword>
<proteinExistence type="predicted"/>
<accession>A0ABD5YN45</accession>
<keyword evidence="3" id="KW-1185">Reference proteome</keyword>
<evidence type="ECO:0000313" key="3">
    <source>
        <dbReference type="Proteomes" id="UP001596390"/>
    </source>
</evidence>